<dbReference type="Proteomes" id="UP000558688">
    <property type="component" value="Unassembled WGS sequence"/>
</dbReference>
<organism evidence="4 5">
    <name type="scientific">Fusarium oxysporum</name>
    <name type="common">Fusarium vascular wilt</name>
    <dbReference type="NCBI Taxonomy" id="5507"/>
    <lineage>
        <taxon>Eukaryota</taxon>
        <taxon>Fungi</taxon>
        <taxon>Dikarya</taxon>
        <taxon>Ascomycota</taxon>
        <taxon>Pezizomycotina</taxon>
        <taxon>Sordariomycetes</taxon>
        <taxon>Hypocreomycetidae</taxon>
        <taxon>Hypocreales</taxon>
        <taxon>Nectriaceae</taxon>
        <taxon>Fusarium</taxon>
        <taxon>Fusarium oxysporum species complex</taxon>
    </lineage>
</organism>
<dbReference type="EMBL" id="JAAFOW010000007">
    <property type="protein sequence ID" value="KAF5269037.1"/>
    <property type="molecule type" value="Genomic_DNA"/>
</dbReference>
<evidence type="ECO:0000313" key="4">
    <source>
        <dbReference type="EMBL" id="KAF5269037.1"/>
    </source>
</evidence>
<comment type="caution">
    <text evidence="4">The sequence shown here is derived from an EMBL/GenBank/DDBJ whole genome shotgun (WGS) entry which is preliminary data.</text>
</comment>
<dbReference type="CDD" id="cd12148">
    <property type="entry name" value="fungal_TF_MHR"/>
    <property type="match status" value="1"/>
</dbReference>
<dbReference type="AlphaFoldDB" id="A0A8H5APY6"/>
<proteinExistence type="predicted"/>
<dbReference type="GO" id="GO:0003677">
    <property type="term" value="F:DNA binding"/>
    <property type="evidence" value="ECO:0007669"/>
    <property type="project" value="InterPro"/>
</dbReference>
<dbReference type="PANTHER" id="PTHR46910">
    <property type="entry name" value="TRANSCRIPTION FACTOR PDR1"/>
    <property type="match status" value="1"/>
</dbReference>
<keyword evidence="1" id="KW-0539">Nucleus</keyword>
<evidence type="ECO:0000259" key="3">
    <source>
        <dbReference type="Pfam" id="PF04082"/>
    </source>
</evidence>
<dbReference type="GO" id="GO:0003700">
    <property type="term" value="F:DNA-binding transcription factor activity"/>
    <property type="evidence" value="ECO:0007669"/>
    <property type="project" value="InterPro"/>
</dbReference>
<dbReference type="Pfam" id="PF04082">
    <property type="entry name" value="Fungal_trans"/>
    <property type="match status" value="1"/>
</dbReference>
<dbReference type="GO" id="GO:0008270">
    <property type="term" value="F:zinc ion binding"/>
    <property type="evidence" value="ECO:0007669"/>
    <property type="project" value="InterPro"/>
</dbReference>
<evidence type="ECO:0000313" key="5">
    <source>
        <dbReference type="Proteomes" id="UP000558688"/>
    </source>
</evidence>
<dbReference type="InterPro" id="IPR007219">
    <property type="entry name" value="XnlR_reg_dom"/>
</dbReference>
<feature type="region of interest" description="Disordered" evidence="2">
    <location>
        <begin position="1"/>
        <end position="50"/>
    </location>
</feature>
<name>A0A8H5APY6_FUSOX</name>
<dbReference type="GO" id="GO:0006351">
    <property type="term" value="P:DNA-templated transcription"/>
    <property type="evidence" value="ECO:0007669"/>
    <property type="project" value="InterPro"/>
</dbReference>
<feature type="domain" description="Xylanolytic transcriptional activator regulatory" evidence="3">
    <location>
        <begin position="141"/>
        <end position="328"/>
    </location>
</feature>
<reference evidence="4" key="1">
    <citation type="submission" date="2020-02" db="EMBL/GenBank/DDBJ databases">
        <title>Identification and distribution of gene clusters putatively required for synthesis of sphingolipid metabolism inhibitors in phylogenetically diverse species of the filamentous fungus Fusarium.</title>
        <authorList>
            <person name="Kim H.-S."/>
            <person name="Busman M."/>
            <person name="Brown D.W."/>
            <person name="Divon H."/>
            <person name="Uhlig S."/>
            <person name="Proctor R.H."/>
        </authorList>
    </citation>
    <scope>NUCLEOTIDE SEQUENCE [LARGE SCALE GENOMIC DNA]</scope>
    <source>
        <strain evidence="4">NRRL 39464</strain>
    </source>
</reference>
<dbReference type="InterPro" id="IPR050987">
    <property type="entry name" value="AtrR-like"/>
</dbReference>
<protein>
    <recommendedName>
        <fullName evidence="3">Xylanolytic transcriptional activator regulatory domain-containing protein</fullName>
    </recommendedName>
</protein>
<dbReference type="PANTHER" id="PTHR46910:SF1">
    <property type="entry name" value="MISCELLANEOUS ZN(II)2CYS6 TRANSCRIPTION FACTOR (EUROFUNG)-RELATED"/>
    <property type="match status" value="1"/>
</dbReference>
<gene>
    <name evidence="4" type="ORF">FOXYS1_32</name>
</gene>
<evidence type="ECO:0000256" key="1">
    <source>
        <dbReference type="ARBA" id="ARBA00023242"/>
    </source>
</evidence>
<accession>A0A8H5APY6</accession>
<sequence length="456" mass="51962">MFVKTSMLDNRGSLKRPRSEPLSTSPSILALDTSYSRPPDPQSQDVERHPRLIRPLEKFLSYHRQGLGTKYFGPTSLEALMLDIKDIFNGDLGTQTDKMSEFFLSAQNNLHLPMSCGQEYVKHESPPTTPPRAILHAMIEPYFAEVNPQFPIWTREQFSRMTTALEQSSSPEQDVAAIVCCNNLILMTMTVTSLRSRWSRSFQSKQAYEASSIDSDITTGFLTNAKRAIKHIKLLLSPCLVNIQALLSLVGYLENIFALTVQCAKSAGIHHWQSFRGHVSDQEVQERRNVSYCLYILDKTVGWTTGTSPSIPISCLQMDSSFSLLNDDTTTHLLAKTELATIKEIIYLEEYSNQVKARTSDQVRHVVARTSRRLEDWLAKWHIDLDELENNLEQSPWKARMAIDYLCVQLLLLWPYKDHIDAIFQQQINVARCCMRLMLCLWRSAPGLGNLAAIMR</sequence>
<evidence type="ECO:0000256" key="2">
    <source>
        <dbReference type="SAM" id="MobiDB-lite"/>
    </source>
</evidence>